<keyword evidence="4" id="KW-0411">Iron-sulfur</keyword>
<sequence length="371" mass="40538">MKGGKRVTIDRMDLVAKLYQPSTFPVVARVATGRRSAGPLVVDLDPTTFCDLACPECISGKLLNQGRFSPERLAELAGELVELDVRAVILIGGGEPLAHRGTRRVITTLGEAGIAVGVVTNGTMIDHNLDELATYADWVRVSVDAATPETFRLVRPDRRGGSAFDRVIDNMRKLAEVKKGALGYSYLVIVRSGPDGVIEGNHGEILAAAELARDIGCDFFEVKAQFDDEHHLIDLSPEILREVNAQIDAARRLAGDGFEVVNSSTIDSVQRRAGPVQPKDYHRCGVTELRTLVTPSGVYVCPYHRGNPAARLGDAVTEPLPDIWRRSDRGIIDPSRDCRFHCARHASNLELDEIAAGRAQPVLEHDHDLFI</sequence>
<evidence type="ECO:0000256" key="3">
    <source>
        <dbReference type="ARBA" id="ARBA00023004"/>
    </source>
</evidence>
<dbReference type="Proteomes" id="UP000631312">
    <property type="component" value="Unassembled WGS sequence"/>
</dbReference>
<evidence type="ECO:0000256" key="2">
    <source>
        <dbReference type="ARBA" id="ARBA00022723"/>
    </source>
</evidence>
<organism evidence="6 7">
    <name type="scientific">Actinoplanes lobatus</name>
    <dbReference type="NCBI Taxonomy" id="113568"/>
    <lineage>
        <taxon>Bacteria</taxon>
        <taxon>Bacillati</taxon>
        <taxon>Actinomycetota</taxon>
        <taxon>Actinomycetes</taxon>
        <taxon>Micromonosporales</taxon>
        <taxon>Micromonosporaceae</taxon>
        <taxon>Actinoplanes</taxon>
    </lineage>
</organism>
<feature type="domain" description="Radical SAM core" evidence="5">
    <location>
        <begin position="36"/>
        <end position="259"/>
    </location>
</feature>
<evidence type="ECO:0000256" key="4">
    <source>
        <dbReference type="ARBA" id="ARBA00023014"/>
    </source>
</evidence>
<dbReference type="EMBL" id="BOMP01000055">
    <property type="protein sequence ID" value="GIE40887.1"/>
    <property type="molecule type" value="Genomic_DNA"/>
</dbReference>
<keyword evidence="1" id="KW-0949">S-adenosyl-L-methionine</keyword>
<dbReference type="InterPro" id="IPR013785">
    <property type="entry name" value="Aldolase_TIM"/>
</dbReference>
<reference evidence="6 7" key="1">
    <citation type="submission" date="2021-01" db="EMBL/GenBank/DDBJ databases">
        <title>Whole genome shotgun sequence of Actinoplanes lobatus NBRC 12513.</title>
        <authorList>
            <person name="Komaki H."/>
            <person name="Tamura T."/>
        </authorList>
    </citation>
    <scope>NUCLEOTIDE SEQUENCE [LARGE SCALE GENOMIC DNA]</scope>
    <source>
        <strain evidence="6 7">NBRC 12513</strain>
    </source>
</reference>
<name>A0ABQ4AIQ9_9ACTN</name>
<dbReference type="PANTHER" id="PTHR11228:SF34">
    <property type="entry name" value="TUNGSTEN-CONTAINING ALDEHYDE FERREDOXIN OXIDOREDUCTASE COFACTOR MODIFYING PROTEIN"/>
    <property type="match status" value="1"/>
</dbReference>
<evidence type="ECO:0000313" key="7">
    <source>
        <dbReference type="Proteomes" id="UP000631312"/>
    </source>
</evidence>
<dbReference type="SFLD" id="SFLDS00029">
    <property type="entry name" value="Radical_SAM"/>
    <property type="match status" value="1"/>
</dbReference>
<keyword evidence="7" id="KW-1185">Reference proteome</keyword>
<keyword evidence="3" id="KW-0408">Iron</keyword>
<keyword evidence="2" id="KW-0479">Metal-binding</keyword>
<evidence type="ECO:0000256" key="1">
    <source>
        <dbReference type="ARBA" id="ARBA00022691"/>
    </source>
</evidence>
<evidence type="ECO:0000259" key="5">
    <source>
        <dbReference type="PROSITE" id="PS51918"/>
    </source>
</evidence>
<dbReference type="PANTHER" id="PTHR11228">
    <property type="entry name" value="RADICAL SAM DOMAIN PROTEIN"/>
    <property type="match status" value="1"/>
</dbReference>
<dbReference type="SUPFAM" id="SSF102114">
    <property type="entry name" value="Radical SAM enzymes"/>
    <property type="match status" value="1"/>
</dbReference>
<comment type="caution">
    <text evidence="6">The sequence shown here is derived from an EMBL/GenBank/DDBJ whole genome shotgun (WGS) entry which is preliminary data.</text>
</comment>
<evidence type="ECO:0000313" key="6">
    <source>
        <dbReference type="EMBL" id="GIE40887.1"/>
    </source>
</evidence>
<dbReference type="CDD" id="cd01335">
    <property type="entry name" value="Radical_SAM"/>
    <property type="match status" value="1"/>
</dbReference>
<dbReference type="Gene3D" id="3.20.20.70">
    <property type="entry name" value="Aldolase class I"/>
    <property type="match status" value="1"/>
</dbReference>
<dbReference type="InterPro" id="IPR058240">
    <property type="entry name" value="rSAM_sf"/>
</dbReference>
<dbReference type="InterPro" id="IPR007197">
    <property type="entry name" value="rSAM"/>
</dbReference>
<dbReference type="Pfam" id="PF04055">
    <property type="entry name" value="Radical_SAM"/>
    <property type="match status" value="1"/>
</dbReference>
<dbReference type="PROSITE" id="PS51918">
    <property type="entry name" value="RADICAL_SAM"/>
    <property type="match status" value="1"/>
</dbReference>
<accession>A0ABQ4AIQ9</accession>
<protein>
    <recommendedName>
        <fullName evidence="5">Radical SAM core domain-containing protein</fullName>
    </recommendedName>
</protein>
<proteinExistence type="predicted"/>
<dbReference type="InterPro" id="IPR050377">
    <property type="entry name" value="Radical_SAM_PqqE_MftC-like"/>
</dbReference>
<dbReference type="SFLD" id="SFLDG01067">
    <property type="entry name" value="SPASM/twitch_domain_containing"/>
    <property type="match status" value="1"/>
</dbReference>
<gene>
    <name evidence="6" type="ORF">Alo02nite_37850</name>
</gene>